<evidence type="ECO:0000313" key="3">
    <source>
        <dbReference type="Proteomes" id="UP000297890"/>
    </source>
</evidence>
<keyword evidence="3" id="KW-1185">Reference proteome</keyword>
<evidence type="ECO:0000313" key="2">
    <source>
        <dbReference type="EMBL" id="TFZ82586.1"/>
    </source>
</evidence>
<dbReference type="PANTHER" id="PTHR43685:SF2">
    <property type="entry name" value="GLYCOSYLTRANSFERASE 2-LIKE DOMAIN-CONTAINING PROTEIN"/>
    <property type="match status" value="1"/>
</dbReference>
<feature type="domain" description="Glycosyltransferase 2-like" evidence="1">
    <location>
        <begin position="6"/>
        <end position="138"/>
    </location>
</feature>
<reference evidence="2 3" key="1">
    <citation type="journal article" date="2019" name="ISME J.">
        <title>Candidatus Macondimonas diazotrophica, a novel gammaproteobacterial genus dominating crude-oil-contaminated coastal sediments.</title>
        <authorList>
            <person name="Karthikeyan S."/>
            <person name="Konstantinidis K."/>
        </authorList>
    </citation>
    <scope>NUCLEOTIDE SEQUENCE [LARGE SCALE GENOMIC DNA]</scope>
    <source>
        <strain evidence="2 3">KTK01</strain>
    </source>
</reference>
<dbReference type="AlphaFoldDB" id="A0A4Z0F9U8"/>
<dbReference type="InterPro" id="IPR029044">
    <property type="entry name" value="Nucleotide-diphossugar_trans"/>
</dbReference>
<dbReference type="Gene3D" id="3.90.550.10">
    <property type="entry name" value="Spore Coat Polysaccharide Biosynthesis Protein SpsA, Chain A"/>
    <property type="match status" value="1"/>
</dbReference>
<dbReference type="OrthoDB" id="5782309at2"/>
<dbReference type="Pfam" id="PF00535">
    <property type="entry name" value="Glycos_transf_2"/>
    <property type="match status" value="1"/>
</dbReference>
<gene>
    <name evidence="2" type="ORF">E4680_07730</name>
</gene>
<dbReference type="SUPFAM" id="SSF53448">
    <property type="entry name" value="Nucleotide-diphospho-sugar transferases"/>
    <property type="match status" value="1"/>
</dbReference>
<name>A0A4Z0F9U8_9GAMM</name>
<organism evidence="2 3">
    <name type="scientific">Candidatus Macondimonas diazotrophica</name>
    <dbReference type="NCBI Taxonomy" id="2305248"/>
    <lineage>
        <taxon>Bacteria</taxon>
        <taxon>Pseudomonadati</taxon>
        <taxon>Pseudomonadota</taxon>
        <taxon>Gammaproteobacteria</taxon>
        <taxon>Chromatiales</taxon>
        <taxon>Ectothiorhodospiraceae</taxon>
        <taxon>Candidatus Macondimonas</taxon>
    </lineage>
</organism>
<comment type="caution">
    <text evidence="2">The sequence shown here is derived from an EMBL/GenBank/DDBJ whole genome shotgun (WGS) entry which is preliminary data.</text>
</comment>
<evidence type="ECO:0000259" key="1">
    <source>
        <dbReference type="Pfam" id="PF00535"/>
    </source>
</evidence>
<accession>A0A4Z0F9U8</accession>
<dbReference type="Proteomes" id="UP000297890">
    <property type="component" value="Unassembled WGS sequence"/>
</dbReference>
<sequence>MPPRVSVVLPTYNRAGVLGRAVRSVLAQSAPDLELIVVDDASTDDTPRVLADFDDPRLHVLRHHVRSGGAAARNTGLAAARADWVAFQDSDDEWLLDKLARQLDVAAQDPALGAVYCAFVRINGNRITRTPSPKVKRRAGWLHADILRDSFISTQTLLVRRVALDAAGGFDAELPRFQDWELMMRLSREHPVGCVDEPLVIVHTLPDAITADAAARLRARTRIVERHAHWLTDYPRTLAEHLYAVGHLHALAGDTATARHWLHRAVATDRGFLKAWAALALTGLGTTGYAQAARLRGQWREA</sequence>
<dbReference type="CDD" id="cd00761">
    <property type="entry name" value="Glyco_tranf_GTA_type"/>
    <property type="match status" value="1"/>
</dbReference>
<dbReference type="PANTHER" id="PTHR43685">
    <property type="entry name" value="GLYCOSYLTRANSFERASE"/>
    <property type="match status" value="1"/>
</dbReference>
<dbReference type="InterPro" id="IPR001173">
    <property type="entry name" value="Glyco_trans_2-like"/>
</dbReference>
<keyword evidence="2" id="KW-0808">Transferase</keyword>
<dbReference type="EMBL" id="SRIO01000008">
    <property type="protein sequence ID" value="TFZ82586.1"/>
    <property type="molecule type" value="Genomic_DNA"/>
</dbReference>
<dbReference type="RefSeq" id="WP_135281832.1">
    <property type="nucleotide sequence ID" value="NZ_SRIO01000008.1"/>
</dbReference>
<protein>
    <submittedName>
        <fullName evidence="2">Glycosyltransferase family 2 protein</fullName>
    </submittedName>
</protein>
<dbReference type="GO" id="GO:0016740">
    <property type="term" value="F:transferase activity"/>
    <property type="evidence" value="ECO:0007669"/>
    <property type="project" value="UniProtKB-KW"/>
</dbReference>
<dbReference type="InterPro" id="IPR050834">
    <property type="entry name" value="Glycosyltransf_2"/>
</dbReference>
<proteinExistence type="predicted"/>